<protein>
    <submittedName>
        <fullName evidence="1">Uncharacterized protein</fullName>
    </submittedName>
</protein>
<accession>A0A2M4D188</accession>
<sequence>MGGEDARQRGGAFLLLLLLLFGRRWRGGGVSFAICVLLALVKACLAYSINVTLQVRGYPMPCIVELQMQTQPQQGGVLLHQLRDLHLDLVAKHL</sequence>
<evidence type="ECO:0000313" key="1">
    <source>
        <dbReference type="EMBL" id="MBW71350.1"/>
    </source>
</evidence>
<organism evidence="1">
    <name type="scientific">Anopheles darlingi</name>
    <name type="common">Mosquito</name>
    <dbReference type="NCBI Taxonomy" id="43151"/>
    <lineage>
        <taxon>Eukaryota</taxon>
        <taxon>Metazoa</taxon>
        <taxon>Ecdysozoa</taxon>
        <taxon>Arthropoda</taxon>
        <taxon>Hexapoda</taxon>
        <taxon>Insecta</taxon>
        <taxon>Pterygota</taxon>
        <taxon>Neoptera</taxon>
        <taxon>Endopterygota</taxon>
        <taxon>Diptera</taxon>
        <taxon>Nematocera</taxon>
        <taxon>Culicoidea</taxon>
        <taxon>Culicidae</taxon>
        <taxon>Anophelinae</taxon>
        <taxon>Anopheles</taxon>
    </lineage>
</organism>
<dbReference type="AlphaFoldDB" id="A0A2M4D188"/>
<name>A0A2M4D188_ANODA</name>
<proteinExistence type="predicted"/>
<dbReference type="EMBL" id="GGFL01007172">
    <property type="protein sequence ID" value="MBW71350.1"/>
    <property type="molecule type" value="Transcribed_RNA"/>
</dbReference>
<reference evidence="1" key="1">
    <citation type="submission" date="2018-01" db="EMBL/GenBank/DDBJ databases">
        <title>An insight into the sialome of Amazonian anophelines.</title>
        <authorList>
            <person name="Ribeiro J.M."/>
            <person name="Scarpassa V."/>
            <person name="Calvo E."/>
        </authorList>
    </citation>
    <scope>NUCLEOTIDE SEQUENCE</scope>
</reference>